<dbReference type="Proteomes" id="UP000236728">
    <property type="component" value="Unassembled WGS sequence"/>
</dbReference>
<keyword evidence="3" id="KW-1185">Reference proteome</keyword>
<dbReference type="InterPro" id="IPR055247">
    <property type="entry name" value="InsJ-like_HTH"/>
</dbReference>
<dbReference type="OrthoDB" id="113435at2"/>
<feature type="domain" description="Insertion element IS150 protein InsJ-like helix-turn-helix" evidence="1">
    <location>
        <begin position="14"/>
        <end position="65"/>
    </location>
</feature>
<protein>
    <submittedName>
        <fullName evidence="2">Leucine-zipper of insertion element IS481</fullName>
    </submittedName>
</protein>
<dbReference type="GO" id="GO:0043565">
    <property type="term" value="F:sequence-specific DNA binding"/>
    <property type="evidence" value="ECO:0007669"/>
    <property type="project" value="InterPro"/>
</dbReference>
<dbReference type="InterPro" id="IPR036388">
    <property type="entry name" value="WH-like_DNA-bd_sf"/>
</dbReference>
<feature type="non-terminal residue" evidence="2">
    <location>
        <position position="90"/>
    </location>
</feature>
<proteinExistence type="predicted"/>
<gene>
    <name evidence="2" type="ORF">SAMN05421819_1876</name>
</gene>
<evidence type="ECO:0000313" key="2">
    <source>
        <dbReference type="EMBL" id="SEG06771.1"/>
    </source>
</evidence>
<evidence type="ECO:0000259" key="1">
    <source>
        <dbReference type="Pfam" id="PF13518"/>
    </source>
</evidence>
<sequence>MRSHPLARTTFAIRKQLAKAVVAGRLSLSEAAAEFKISRQSAGKWVRRYRELGVEGLADRSSRPHRLRHQTSPEMIERVATMRREGWTGL</sequence>
<dbReference type="InterPro" id="IPR010921">
    <property type="entry name" value="Trp_repressor/repl_initiator"/>
</dbReference>
<evidence type="ECO:0000313" key="3">
    <source>
        <dbReference type="Proteomes" id="UP000236728"/>
    </source>
</evidence>
<organism evidence="2 3">
    <name type="scientific">Bryocella elongata</name>
    <dbReference type="NCBI Taxonomy" id="863522"/>
    <lineage>
        <taxon>Bacteria</taxon>
        <taxon>Pseudomonadati</taxon>
        <taxon>Acidobacteriota</taxon>
        <taxon>Terriglobia</taxon>
        <taxon>Terriglobales</taxon>
        <taxon>Acidobacteriaceae</taxon>
        <taxon>Bryocella</taxon>
    </lineage>
</organism>
<dbReference type="Pfam" id="PF13518">
    <property type="entry name" value="HTH_28"/>
    <property type="match status" value="1"/>
</dbReference>
<dbReference type="RefSeq" id="WP_146072091.1">
    <property type="nucleotide sequence ID" value="NZ_FNVA01000002.1"/>
</dbReference>
<reference evidence="2 3" key="1">
    <citation type="submission" date="2016-10" db="EMBL/GenBank/DDBJ databases">
        <authorList>
            <person name="de Groot N.N."/>
        </authorList>
    </citation>
    <scope>NUCLEOTIDE SEQUENCE [LARGE SCALE GENOMIC DNA]</scope>
    <source>
        <strain evidence="2 3">DSM 22489</strain>
    </source>
</reference>
<accession>A0A1H5X4W3</accession>
<dbReference type="EMBL" id="FNVA01000002">
    <property type="protein sequence ID" value="SEG06771.1"/>
    <property type="molecule type" value="Genomic_DNA"/>
</dbReference>
<dbReference type="AlphaFoldDB" id="A0A1H5X4W3"/>
<name>A0A1H5X4W3_9BACT</name>
<dbReference type="SUPFAM" id="SSF48295">
    <property type="entry name" value="TrpR-like"/>
    <property type="match status" value="1"/>
</dbReference>
<dbReference type="Gene3D" id="1.10.10.10">
    <property type="entry name" value="Winged helix-like DNA-binding domain superfamily/Winged helix DNA-binding domain"/>
    <property type="match status" value="1"/>
</dbReference>